<gene>
    <name evidence="2" type="ORF">HK100_000871</name>
</gene>
<evidence type="ECO:0000313" key="3">
    <source>
        <dbReference type="Proteomes" id="UP001211907"/>
    </source>
</evidence>
<evidence type="ECO:0000313" key="2">
    <source>
        <dbReference type="EMBL" id="KAJ3117222.1"/>
    </source>
</evidence>
<organism evidence="2 3">
    <name type="scientific">Physocladia obscura</name>
    <dbReference type="NCBI Taxonomy" id="109957"/>
    <lineage>
        <taxon>Eukaryota</taxon>
        <taxon>Fungi</taxon>
        <taxon>Fungi incertae sedis</taxon>
        <taxon>Chytridiomycota</taxon>
        <taxon>Chytridiomycota incertae sedis</taxon>
        <taxon>Chytridiomycetes</taxon>
        <taxon>Chytridiales</taxon>
        <taxon>Chytriomycetaceae</taxon>
        <taxon>Physocladia</taxon>
    </lineage>
</organism>
<feature type="region of interest" description="Disordered" evidence="1">
    <location>
        <begin position="118"/>
        <end position="172"/>
    </location>
</feature>
<keyword evidence="3" id="KW-1185">Reference proteome</keyword>
<feature type="compositionally biased region" description="Basic and acidic residues" evidence="1">
    <location>
        <begin position="125"/>
        <end position="149"/>
    </location>
</feature>
<dbReference type="Proteomes" id="UP001211907">
    <property type="component" value="Unassembled WGS sequence"/>
</dbReference>
<name>A0AAD5SXQ0_9FUNG</name>
<feature type="compositionally biased region" description="Low complexity" evidence="1">
    <location>
        <begin position="36"/>
        <end position="57"/>
    </location>
</feature>
<feature type="region of interest" description="Disordered" evidence="1">
    <location>
        <begin position="35"/>
        <end position="62"/>
    </location>
</feature>
<reference evidence="2" key="1">
    <citation type="submission" date="2020-05" db="EMBL/GenBank/DDBJ databases">
        <title>Phylogenomic resolution of chytrid fungi.</title>
        <authorList>
            <person name="Stajich J.E."/>
            <person name="Amses K."/>
            <person name="Simmons R."/>
            <person name="Seto K."/>
            <person name="Myers J."/>
            <person name="Bonds A."/>
            <person name="Quandt C.A."/>
            <person name="Barry K."/>
            <person name="Liu P."/>
            <person name="Grigoriev I."/>
            <person name="Longcore J.E."/>
            <person name="James T.Y."/>
        </authorList>
    </citation>
    <scope>NUCLEOTIDE SEQUENCE</scope>
    <source>
        <strain evidence="2">JEL0513</strain>
    </source>
</reference>
<dbReference type="AlphaFoldDB" id="A0AAD5SXQ0"/>
<comment type="caution">
    <text evidence="2">The sequence shown here is derived from an EMBL/GenBank/DDBJ whole genome shotgun (WGS) entry which is preliminary data.</text>
</comment>
<sequence length="503" mass="56858">MEIETEVDADFDAEAQRLVAQLTLAQRKALSAAALSNSNNTSNQSNSNSNNTSNNPNHRASLSFDSLLSNANSATDTQLPMQFLATQMAASPLLLPVAVDSLNLHQYNELQQQIQSKIQTQQQQTRHEQSSLMSKERSTKPCMRGEKKPSLPKQKPGRKTDPNTPETVGGKYLRGRKFGTDYQVKKAYLDFFEPQVLELQELSKTCHQAIDVLLAENTTLKGVHLERGFSAAVPQVQLGSCSNCAAEIANAQYFANQVKILEAQLSQVSKKLLQRKLEIEHSNSWMEMTVFVKTAEEMFGPVRVEFVRYSLKSLSYLKESPYVDIMANWLIDISQTTEHAKIIKGLLSIVAARYALLSTISNTDYELVCKIIETGFNFNKQHIEYMQELLVQDKSNVRMHTVEDLAGKELPEIVRGLNSGLKSVESLQQVYEAVDEFCILISMPRLSSENLLRRIQLMKMFKKLCECSKEDKKSVISLIEKWEEENNELIVQRIEQALIELEI</sequence>
<protein>
    <submittedName>
        <fullName evidence="2">Uncharacterized protein</fullName>
    </submittedName>
</protein>
<proteinExistence type="predicted"/>
<dbReference type="EMBL" id="JADGJH010001179">
    <property type="protein sequence ID" value="KAJ3117222.1"/>
    <property type="molecule type" value="Genomic_DNA"/>
</dbReference>
<accession>A0AAD5SXQ0</accession>
<evidence type="ECO:0000256" key="1">
    <source>
        <dbReference type="SAM" id="MobiDB-lite"/>
    </source>
</evidence>